<dbReference type="EMBL" id="JBHLYQ010000037">
    <property type="protein sequence ID" value="MFC0081556.1"/>
    <property type="molecule type" value="Genomic_DNA"/>
</dbReference>
<gene>
    <name evidence="2" type="ORF">ACFFRE_05270</name>
</gene>
<dbReference type="EC" id="5.1.1.1" evidence="2"/>
<keyword evidence="1" id="KW-0663">Pyridoxal phosphate</keyword>
<dbReference type="GO" id="GO:0008784">
    <property type="term" value="F:alanine racemase activity"/>
    <property type="evidence" value="ECO:0007669"/>
    <property type="project" value="UniProtKB-EC"/>
</dbReference>
<evidence type="ECO:0000313" key="3">
    <source>
        <dbReference type="Proteomes" id="UP001589788"/>
    </source>
</evidence>
<dbReference type="RefSeq" id="WP_377788839.1">
    <property type="nucleotide sequence ID" value="NZ_JBHLYQ010000037.1"/>
</dbReference>
<dbReference type="PANTHER" id="PTHR10146:SF14">
    <property type="entry name" value="PYRIDOXAL PHOSPHATE HOMEOSTASIS PROTEIN"/>
    <property type="match status" value="1"/>
</dbReference>
<evidence type="ECO:0000256" key="1">
    <source>
        <dbReference type="ARBA" id="ARBA00022898"/>
    </source>
</evidence>
<organism evidence="2 3">
    <name type="scientific">Aciditerrimonas ferrireducens</name>
    <dbReference type="NCBI Taxonomy" id="667306"/>
    <lineage>
        <taxon>Bacteria</taxon>
        <taxon>Bacillati</taxon>
        <taxon>Actinomycetota</taxon>
        <taxon>Acidimicrobiia</taxon>
        <taxon>Acidimicrobiales</taxon>
        <taxon>Acidimicrobiaceae</taxon>
        <taxon>Aciditerrimonas</taxon>
    </lineage>
</organism>
<protein>
    <submittedName>
        <fullName evidence="2">Alanine racemase</fullName>
        <ecNumber evidence="2">5.1.1.1</ecNumber>
    </submittedName>
</protein>
<dbReference type="PANTHER" id="PTHR10146">
    <property type="entry name" value="PROLINE SYNTHETASE CO-TRANSCRIBED BACTERIAL HOMOLOG PROTEIN"/>
    <property type="match status" value="1"/>
</dbReference>
<name>A0ABV6C1I6_9ACTN</name>
<dbReference type="InterPro" id="IPR029066">
    <property type="entry name" value="PLP-binding_barrel"/>
</dbReference>
<keyword evidence="2" id="KW-0413">Isomerase</keyword>
<dbReference type="InterPro" id="IPR011078">
    <property type="entry name" value="PyrdxlP_homeostasis"/>
</dbReference>
<comment type="caution">
    <text evidence="2">The sequence shown here is derived from an EMBL/GenBank/DDBJ whole genome shotgun (WGS) entry which is preliminary data.</text>
</comment>
<keyword evidence="3" id="KW-1185">Reference proteome</keyword>
<dbReference type="Proteomes" id="UP001589788">
    <property type="component" value="Unassembled WGS sequence"/>
</dbReference>
<evidence type="ECO:0000313" key="2">
    <source>
        <dbReference type="EMBL" id="MFC0081556.1"/>
    </source>
</evidence>
<accession>A0ABV6C1I6</accession>
<dbReference type="SUPFAM" id="SSF51419">
    <property type="entry name" value="PLP-binding barrel"/>
    <property type="match status" value="1"/>
</dbReference>
<proteinExistence type="predicted"/>
<reference evidence="2 3" key="1">
    <citation type="submission" date="2024-09" db="EMBL/GenBank/DDBJ databases">
        <authorList>
            <person name="Sun Q."/>
            <person name="Mori K."/>
        </authorList>
    </citation>
    <scope>NUCLEOTIDE SEQUENCE [LARGE SCALE GENOMIC DNA]</scope>
    <source>
        <strain evidence="2 3">JCM 15389</strain>
    </source>
</reference>
<dbReference type="Gene3D" id="3.20.20.10">
    <property type="entry name" value="Alanine racemase"/>
    <property type="match status" value="1"/>
</dbReference>
<sequence>MTRLGAEPVGPPSDLVRARIEALRAKLADLAPGRSVRLVVVTKGFGPEAVLAVQGAGVLDVGENYARELLAKRAALGAAADGLRWHHLGALHRRPAKQLAPVVDLFHGLTRVEEAEAIASQAPGRRVLVQLELSRRPGRRGVSAQALPSLLPRLSRAGVRPVGVMTLGVAGDPERTAAIFEEAAALARAADLEEVSMGMSEDFELAVAKGATIVRIGRAVLGPRPVAAPVDDPPPGRAPGLT</sequence>